<dbReference type="EMBL" id="QRMS01000003">
    <property type="protein sequence ID" value="RHJ87492.1"/>
    <property type="molecule type" value="Genomic_DNA"/>
</dbReference>
<evidence type="ECO:0000256" key="7">
    <source>
        <dbReference type="PROSITE-ProRule" id="PRU00169"/>
    </source>
</evidence>
<dbReference type="Gene3D" id="2.40.50.1020">
    <property type="entry name" value="LytTr DNA-binding domain"/>
    <property type="match status" value="1"/>
</dbReference>
<feature type="modified residue" description="4-aspartylphosphate" evidence="7">
    <location>
        <position position="61"/>
    </location>
</feature>
<dbReference type="PROSITE" id="PS50110">
    <property type="entry name" value="RESPONSE_REGULATORY"/>
    <property type="match status" value="1"/>
</dbReference>
<dbReference type="AlphaFoldDB" id="A0A415E1G6"/>
<dbReference type="Pfam" id="PF04397">
    <property type="entry name" value="LytTR"/>
    <property type="match status" value="1"/>
</dbReference>
<gene>
    <name evidence="10" type="ORF">DW099_12405</name>
</gene>
<comment type="function">
    <text evidence="6">Required for high-level post-exponential phase expression of a series of secreted proteins.</text>
</comment>
<dbReference type="PANTHER" id="PTHR37299:SF3">
    <property type="entry name" value="STAGE 0 SPORULATION PROTEIN A HOMOLOG"/>
    <property type="match status" value="1"/>
</dbReference>
<dbReference type="GO" id="GO:0000156">
    <property type="term" value="F:phosphorelay response regulator activity"/>
    <property type="evidence" value="ECO:0007669"/>
    <property type="project" value="InterPro"/>
</dbReference>
<keyword evidence="10" id="KW-0238">DNA-binding</keyword>
<keyword evidence="2" id="KW-0963">Cytoplasm</keyword>
<accession>A0A415E1G6</accession>
<evidence type="ECO:0000256" key="3">
    <source>
        <dbReference type="ARBA" id="ARBA00023012"/>
    </source>
</evidence>
<organism evidence="10 11">
    <name type="scientific">Emergencia timonensis</name>
    <dbReference type="NCBI Taxonomy" id="1776384"/>
    <lineage>
        <taxon>Bacteria</taxon>
        <taxon>Bacillati</taxon>
        <taxon>Bacillota</taxon>
        <taxon>Clostridia</taxon>
        <taxon>Peptostreptococcales</taxon>
        <taxon>Anaerovoracaceae</taxon>
        <taxon>Emergencia</taxon>
    </lineage>
</organism>
<dbReference type="SMART" id="SM00850">
    <property type="entry name" value="LytTR"/>
    <property type="match status" value="1"/>
</dbReference>
<name>A0A415E1G6_9FIRM</name>
<feature type="domain" description="HTH LytTR-type" evidence="9">
    <location>
        <begin position="156"/>
        <end position="246"/>
    </location>
</feature>
<dbReference type="Proteomes" id="UP000284841">
    <property type="component" value="Unassembled WGS sequence"/>
</dbReference>
<proteinExistence type="predicted"/>
<evidence type="ECO:0000256" key="1">
    <source>
        <dbReference type="ARBA" id="ARBA00018672"/>
    </source>
</evidence>
<evidence type="ECO:0000259" key="9">
    <source>
        <dbReference type="PROSITE" id="PS50930"/>
    </source>
</evidence>
<evidence type="ECO:0000259" key="8">
    <source>
        <dbReference type="PROSITE" id="PS50110"/>
    </source>
</evidence>
<dbReference type="OrthoDB" id="9809318at2"/>
<dbReference type="InterPro" id="IPR007492">
    <property type="entry name" value="LytTR_DNA-bd_dom"/>
</dbReference>
<feature type="domain" description="Response regulatory" evidence="8">
    <location>
        <begin position="3"/>
        <end position="128"/>
    </location>
</feature>
<evidence type="ECO:0000256" key="6">
    <source>
        <dbReference type="ARBA" id="ARBA00037164"/>
    </source>
</evidence>
<dbReference type="GeneID" id="83003440"/>
<evidence type="ECO:0000256" key="2">
    <source>
        <dbReference type="ARBA" id="ARBA00022490"/>
    </source>
</evidence>
<dbReference type="InterPro" id="IPR046947">
    <property type="entry name" value="LytR-like"/>
</dbReference>
<dbReference type="STRING" id="1776384.GCA_900086585_01052"/>
<keyword evidence="3" id="KW-0902">Two-component regulatory system</keyword>
<dbReference type="InterPro" id="IPR011006">
    <property type="entry name" value="CheY-like_superfamily"/>
</dbReference>
<evidence type="ECO:0000256" key="5">
    <source>
        <dbReference type="ARBA" id="ARBA00024867"/>
    </source>
</evidence>
<evidence type="ECO:0000313" key="11">
    <source>
        <dbReference type="Proteomes" id="UP000284841"/>
    </source>
</evidence>
<comment type="function">
    <text evidence="5">May play the central regulatory role in sporulation. It may be an element of the effector pathway responsible for the activation of sporulation genes in response to nutritional stress. Spo0A may act in concert with spo0H (a sigma factor) to control the expression of some genes that are critical to the sporulation process.</text>
</comment>
<dbReference type="Pfam" id="PF00072">
    <property type="entry name" value="Response_reg"/>
    <property type="match status" value="1"/>
</dbReference>
<keyword evidence="11" id="KW-1185">Reference proteome</keyword>
<dbReference type="PANTHER" id="PTHR37299">
    <property type="entry name" value="TRANSCRIPTIONAL REGULATOR-RELATED"/>
    <property type="match status" value="1"/>
</dbReference>
<evidence type="ECO:0000313" key="10">
    <source>
        <dbReference type="EMBL" id="RHJ87492.1"/>
    </source>
</evidence>
<comment type="caution">
    <text evidence="10">The sequence shown here is derived from an EMBL/GenBank/DDBJ whole genome shotgun (WGS) entry which is preliminary data.</text>
</comment>
<dbReference type="PROSITE" id="PS50930">
    <property type="entry name" value="HTH_LYTTR"/>
    <property type="match status" value="1"/>
</dbReference>
<reference evidence="10 11" key="1">
    <citation type="submission" date="2018-08" db="EMBL/GenBank/DDBJ databases">
        <title>A genome reference for cultivated species of the human gut microbiota.</title>
        <authorList>
            <person name="Zou Y."/>
            <person name="Xue W."/>
            <person name="Luo G."/>
        </authorList>
    </citation>
    <scope>NUCLEOTIDE SEQUENCE [LARGE SCALE GENOMIC DNA]</scope>
    <source>
        <strain evidence="10 11">AM07-24</strain>
    </source>
</reference>
<dbReference type="SUPFAM" id="SSF52172">
    <property type="entry name" value="CheY-like"/>
    <property type="match status" value="1"/>
</dbReference>
<evidence type="ECO:0000256" key="4">
    <source>
        <dbReference type="ARBA" id="ARBA00023159"/>
    </source>
</evidence>
<dbReference type="GO" id="GO:0003677">
    <property type="term" value="F:DNA binding"/>
    <property type="evidence" value="ECO:0007669"/>
    <property type="project" value="UniProtKB-KW"/>
</dbReference>
<keyword evidence="7" id="KW-0597">Phosphoprotein</keyword>
<dbReference type="InterPro" id="IPR001789">
    <property type="entry name" value="Sig_transdc_resp-reg_receiver"/>
</dbReference>
<dbReference type="SMART" id="SM00448">
    <property type="entry name" value="REC"/>
    <property type="match status" value="1"/>
</dbReference>
<dbReference type="RefSeq" id="WP_067534718.1">
    <property type="nucleotide sequence ID" value="NZ_AP025567.1"/>
</dbReference>
<keyword evidence="4" id="KW-0010">Activator</keyword>
<dbReference type="Gene3D" id="3.40.50.2300">
    <property type="match status" value="1"/>
</dbReference>
<protein>
    <recommendedName>
        <fullName evidence="1">Stage 0 sporulation protein A homolog</fullName>
    </recommendedName>
</protein>
<sequence>MIEIYICDDEDVIRENIEQIIANRIIIEDYDMRIKCSVGVPADLIAHLEESNQRRNLYFLDVELNCQDYDGFLLGKKIRSLDPHGTIVYITSYKDLAYKTFQYHVEAFDYIVKGEEKQMQASVAKCLSSFARRVESENGEEGQFYTVRTGDIIRHIPLAEINFFETSSKPHFIVLHGDHQRIEFLGSLQDIEVELGDQFIRTHRSYLIAVDKIESIDLKHNQVMVGGEACLVSKKEKSRLLARINRS</sequence>